<reference evidence="2" key="3">
    <citation type="submission" date="2015-04" db="UniProtKB">
        <authorList>
            <consortium name="EnsemblPlants"/>
        </authorList>
    </citation>
    <scope>IDENTIFICATION</scope>
</reference>
<proteinExistence type="predicted"/>
<accession>A0A0D9XKA2</accession>
<evidence type="ECO:0000313" key="2">
    <source>
        <dbReference type="EnsemblPlants" id="LPERR10G08840.1"/>
    </source>
</evidence>
<sequence>MKLKRIRCRGRWDDKIGAWLRRCRTTCSRRSSAASRRAASPCPPASASHGATPSTGTAFCSRPRTSSRARSPASSSTSTAFTTRNSSPFLPSTDEFRLIKVEDHCNEYPECVVNPATGWWSRLPPQPPPREKKMDYSHVAYLVFDAVVSPHYEGHRREKPDDVVEASEWPPASYTMPVFSSMEGLWQERSFLREGEAACTIADMRSCLSDSDHRMQSIGEEHSIISFSSDKYQVIKPPEYSDSCLLSWKVKRRGGCLKVWILDETCGKIRWKLKHNKDIKPILLGRNNRQGLGPWILQDINHRAELKRGLAYHLNSSKIEDIGDLYPTDYDLELPNEQFITATFPYTPCLMRGLI</sequence>
<feature type="region of interest" description="Disordered" evidence="1">
    <location>
        <begin position="34"/>
        <end position="86"/>
    </location>
</feature>
<dbReference type="STRING" id="77586.A0A0D9XKA2"/>
<protein>
    <recommendedName>
        <fullName evidence="4">F-box associated domain-containing protein</fullName>
    </recommendedName>
</protein>
<evidence type="ECO:0000256" key="1">
    <source>
        <dbReference type="SAM" id="MobiDB-lite"/>
    </source>
</evidence>
<name>A0A0D9XKA2_9ORYZ</name>
<reference evidence="2 3" key="1">
    <citation type="submission" date="2012-08" db="EMBL/GenBank/DDBJ databases">
        <title>Oryza genome evolution.</title>
        <authorList>
            <person name="Wing R.A."/>
        </authorList>
    </citation>
    <scope>NUCLEOTIDE SEQUENCE</scope>
</reference>
<feature type="compositionally biased region" description="Low complexity" evidence="1">
    <location>
        <begin position="61"/>
        <end position="86"/>
    </location>
</feature>
<feature type="compositionally biased region" description="Polar residues" evidence="1">
    <location>
        <begin position="49"/>
        <end position="58"/>
    </location>
</feature>
<dbReference type="PANTHER" id="PTHR34591:SF54">
    <property type="entry name" value="F-BOX DOMAIN CONTAINING PROTEIN, EXPRESSED"/>
    <property type="match status" value="1"/>
</dbReference>
<dbReference type="AlphaFoldDB" id="A0A0D9XKA2"/>
<evidence type="ECO:0000313" key="3">
    <source>
        <dbReference type="Proteomes" id="UP000032180"/>
    </source>
</evidence>
<organism evidence="2 3">
    <name type="scientific">Leersia perrieri</name>
    <dbReference type="NCBI Taxonomy" id="77586"/>
    <lineage>
        <taxon>Eukaryota</taxon>
        <taxon>Viridiplantae</taxon>
        <taxon>Streptophyta</taxon>
        <taxon>Embryophyta</taxon>
        <taxon>Tracheophyta</taxon>
        <taxon>Spermatophyta</taxon>
        <taxon>Magnoliopsida</taxon>
        <taxon>Liliopsida</taxon>
        <taxon>Poales</taxon>
        <taxon>Poaceae</taxon>
        <taxon>BOP clade</taxon>
        <taxon>Oryzoideae</taxon>
        <taxon>Oryzeae</taxon>
        <taxon>Oryzinae</taxon>
        <taxon>Leersia</taxon>
    </lineage>
</organism>
<dbReference type="PANTHER" id="PTHR34591">
    <property type="entry name" value="OS03G0653100 PROTEIN-RELATED"/>
    <property type="match status" value="1"/>
</dbReference>
<feature type="compositionally biased region" description="Low complexity" evidence="1">
    <location>
        <begin position="34"/>
        <end position="48"/>
    </location>
</feature>
<dbReference type="HOGENOM" id="CLU_781589_0_0_1"/>
<dbReference type="eggNOG" id="ENOG502R3X7">
    <property type="taxonomic scope" value="Eukaryota"/>
</dbReference>
<reference evidence="3" key="2">
    <citation type="submission" date="2013-12" db="EMBL/GenBank/DDBJ databases">
        <authorList>
            <person name="Yu Y."/>
            <person name="Lee S."/>
            <person name="de Baynast K."/>
            <person name="Wissotski M."/>
            <person name="Liu L."/>
            <person name="Talag J."/>
            <person name="Goicoechea J."/>
            <person name="Angelova A."/>
            <person name="Jetty R."/>
            <person name="Kudrna D."/>
            <person name="Golser W."/>
            <person name="Rivera L."/>
            <person name="Zhang J."/>
            <person name="Wing R."/>
        </authorList>
    </citation>
    <scope>NUCLEOTIDE SEQUENCE</scope>
</reference>
<dbReference type="Proteomes" id="UP000032180">
    <property type="component" value="Chromosome 10"/>
</dbReference>
<dbReference type="EnsemblPlants" id="LPERR10G08840.1">
    <property type="protein sequence ID" value="LPERR10G08840.1"/>
    <property type="gene ID" value="LPERR10G08840"/>
</dbReference>
<keyword evidence="3" id="KW-1185">Reference proteome</keyword>
<evidence type="ECO:0008006" key="4">
    <source>
        <dbReference type="Google" id="ProtNLM"/>
    </source>
</evidence>
<dbReference type="Gramene" id="LPERR10G08840.1">
    <property type="protein sequence ID" value="LPERR10G08840.1"/>
    <property type="gene ID" value="LPERR10G08840"/>
</dbReference>